<reference evidence="1 2" key="1">
    <citation type="submission" date="2024-02" db="EMBL/GenBank/DDBJ databases">
        <authorList>
            <person name="Chen Y."/>
            <person name="Shah S."/>
            <person name="Dougan E. K."/>
            <person name="Thang M."/>
            <person name="Chan C."/>
        </authorList>
    </citation>
    <scope>NUCLEOTIDE SEQUENCE [LARGE SCALE GENOMIC DNA]</scope>
</reference>
<dbReference type="SUPFAM" id="SSF46565">
    <property type="entry name" value="Chaperone J-domain"/>
    <property type="match status" value="1"/>
</dbReference>
<accession>A0ABP0SXX7</accession>
<evidence type="ECO:0000313" key="2">
    <source>
        <dbReference type="Proteomes" id="UP001642484"/>
    </source>
</evidence>
<sequence length="149" mass="16797">MEMNHKICEMLLMHKYTDVNVVCCGLHEFGPYKHFTVLDMAKQVRSPLVEKLLAMGAKPAAKCAVPPWPRDAAPAEAALPAPPGGVLGAACLPLLERMQQHRRASVGERSRLFRQMMLEWHPDKRSQTEHEIATQVCQWLLGHARCFTE</sequence>
<evidence type="ECO:0000313" key="1">
    <source>
        <dbReference type="EMBL" id="CAK9117292.1"/>
    </source>
</evidence>
<protein>
    <submittedName>
        <fullName evidence="1">Uncharacterized protein</fullName>
    </submittedName>
</protein>
<dbReference type="InterPro" id="IPR036869">
    <property type="entry name" value="J_dom_sf"/>
</dbReference>
<proteinExistence type="predicted"/>
<keyword evidence="2" id="KW-1185">Reference proteome</keyword>
<name>A0ABP0SXX7_9DINO</name>
<organism evidence="1 2">
    <name type="scientific">Durusdinium trenchii</name>
    <dbReference type="NCBI Taxonomy" id="1381693"/>
    <lineage>
        <taxon>Eukaryota</taxon>
        <taxon>Sar</taxon>
        <taxon>Alveolata</taxon>
        <taxon>Dinophyceae</taxon>
        <taxon>Suessiales</taxon>
        <taxon>Symbiodiniaceae</taxon>
        <taxon>Durusdinium</taxon>
    </lineage>
</organism>
<gene>
    <name evidence="1" type="ORF">CCMP2556_LOCUS54650</name>
</gene>
<dbReference type="Proteomes" id="UP001642484">
    <property type="component" value="Unassembled WGS sequence"/>
</dbReference>
<dbReference type="Gene3D" id="1.10.287.110">
    <property type="entry name" value="DnaJ domain"/>
    <property type="match status" value="1"/>
</dbReference>
<comment type="caution">
    <text evidence="1">The sequence shown here is derived from an EMBL/GenBank/DDBJ whole genome shotgun (WGS) entry which is preliminary data.</text>
</comment>
<dbReference type="EMBL" id="CAXAMN010028639">
    <property type="protein sequence ID" value="CAK9117292.1"/>
    <property type="molecule type" value="Genomic_DNA"/>
</dbReference>